<dbReference type="PANTHER" id="PTHR24232">
    <property type="entry name" value="G-PROTEIN COUPLED RECEPTOR"/>
    <property type="match status" value="1"/>
</dbReference>
<keyword evidence="9" id="KW-0325">Glycoprotein</keyword>
<feature type="transmembrane region" description="Helical" evidence="13">
    <location>
        <begin position="136"/>
        <end position="157"/>
    </location>
</feature>
<dbReference type="Ensembl" id="ENSMODT00000005301.3">
    <property type="protein sequence ID" value="ENSMODP00000005189.3"/>
    <property type="gene ID" value="ENSMODG00000004214.3"/>
</dbReference>
<feature type="domain" description="G-protein coupled receptors family 1 profile" evidence="14">
    <location>
        <begin position="39"/>
        <end position="295"/>
    </location>
</feature>
<dbReference type="Proteomes" id="UP000002280">
    <property type="component" value="Chromosome X"/>
</dbReference>
<dbReference type="PRINTS" id="PR01157">
    <property type="entry name" value="P2YPURNOCPTR"/>
</dbReference>
<keyword evidence="7" id="KW-1015">Disulfide bond</keyword>
<dbReference type="PROSITE" id="PS50262">
    <property type="entry name" value="G_PROTEIN_RECEP_F1_2"/>
    <property type="match status" value="1"/>
</dbReference>
<name>F6XR43_MONDO</name>
<dbReference type="InterPro" id="IPR000276">
    <property type="entry name" value="GPCR_Rhodpsn"/>
</dbReference>
<keyword evidence="2" id="KW-1003">Cell membrane</keyword>
<evidence type="ECO:0000313" key="15">
    <source>
        <dbReference type="Ensembl" id="ENSMODP00000005189.3"/>
    </source>
</evidence>
<dbReference type="PRINTS" id="PR00237">
    <property type="entry name" value="GPCRRHODOPSN"/>
</dbReference>
<evidence type="ECO:0000256" key="2">
    <source>
        <dbReference type="ARBA" id="ARBA00022475"/>
    </source>
</evidence>
<reference evidence="15 16" key="1">
    <citation type="journal article" date="2007" name="Nature">
        <title>Genome of the marsupial Monodelphis domestica reveals innovation in non-coding sequences.</title>
        <authorList>
            <person name="Mikkelsen T.S."/>
            <person name="Wakefield M.J."/>
            <person name="Aken B."/>
            <person name="Amemiya C.T."/>
            <person name="Chang J.L."/>
            <person name="Duke S."/>
            <person name="Garber M."/>
            <person name="Gentles A.J."/>
            <person name="Goodstadt L."/>
            <person name="Heger A."/>
            <person name="Jurka J."/>
            <person name="Kamal M."/>
            <person name="Mauceli E."/>
            <person name="Searle S.M."/>
            <person name="Sharpe T."/>
            <person name="Baker M.L."/>
            <person name="Batzer M.A."/>
            <person name="Benos P.V."/>
            <person name="Belov K."/>
            <person name="Clamp M."/>
            <person name="Cook A."/>
            <person name="Cuff J."/>
            <person name="Das R."/>
            <person name="Davidow L."/>
            <person name="Deakin J.E."/>
            <person name="Fazzari M.J."/>
            <person name="Glass J.L."/>
            <person name="Grabherr M."/>
            <person name="Greally J.M."/>
            <person name="Gu W."/>
            <person name="Hore T.A."/>
            <person name="Huttley G.A."/>
            <person name="Kleber M."/>
            <person name="Jirtle R.L."/>
            <person name="Koina E."/>
            <person name="Lee J.T."/>
            <person name="Mahony S."/>
            <person name="Marra M.A."/>
            <person name="Miller R.D."/>
            <person name="Nicholls R.D."/>
            <person name="Oda M."/>
            <person name="Papenfuss A.T."/>
            <person name="Parra Z.E."/>
            <person name="Pollock D.D."/>
            <person name="Ray D.A."/>
            <person name="Schein J.E."/>
            <person name="Speed T.P."/>
            <person name="Thompson K."/>
            <person name="VandeBerg J.L."/>
            <person name="Wade C.M."/>
            <person name="Walker J.A."/>
            <person name="Waters P.D."/>
            <person name="Webber C."/>
            <person name="Weidman J.R."/>
            <person name="Xie X."/>
            <person name="Zody M.C."/>
            <person name="Baldwin J."/>
            <person name="Abdouelleil A."/>
            <person name="Abdulkadir J."/>
            <person name="Abebe A."/>
            <person name="Abera B."/>
            <person name="Abreu J."/>
            <person name="Acer S.C."/>
            <person name="Aftuck L."/>
            <person name="Alexander A."/>
            <person name="An P."/>
            <person name="Anderson E."/>
            <person name="Anderson S."/>
            <person name="Arachi H."/>
            <person name="Azer M."/>
            <person name="Bachantsang P."/>
            <person name="Barry A."/>
            <person name="Bayul T."/>
            <person name="Berlin A."/>
            <person name="Bessette D."/>
            <person name="Bloom T."/>
            <person name="Bloom T."/>
            <person name="Boguslavskiy L."/>
            <person name="Bonnet C."/>
            <person name="Boukhgalter B."/>
            <person name="Bourzgui I."/>
            <person name="Brown A."/>
            <person name="Cahill P."/>
            <person name="Channer S."/>
            <person name="Cheshatsang Y."/>
            <person name="Chuda L."/>
            <person name="Citroen M."/>
            <person name="Collymore A."/>
            <person name="Cooke P."/>
            <person name="Costello M."/>
            <person name="D'Aco K."/>
            <person name="Daza R."/>
            <person name="De Haan G."/>
            <person name="DeGray S."/>
            <person name="DeMaso C."/>
            <person name="Dhargay N."/>
            <person name="Dooley K."/>
            <person name="Dooley E."/>
            <person name="Doricent M."/>
            <person name="Dorje P."/>
            <person name="Dorjee K."/>
            <person name="Dupes A."/>
            <person name="Elong R."/>
            <person name="Falk J."/>
            <person name="Farina A."/>
            <person name="Faro S."/>
            <person name="Ferguson D."/>
            <person name="Fisher S."/>
            <person name="Foley C.D."/>
            <person name="Franke A."/>
            <person name="Friedrich D."/>
            <person name="Gadbois L."/>
            <person name="Gearin G."/>
            <person name="Gearin C.R."/>
            <person name="Giannoukos G."/>
            <person name="Goode T."/>
            <person name="Graham J."/>
            <person name="Grandbois E."/>
            <person name="Grewal S."/>
            <person name="Gyaltsen K."/>
            <person name="Hafez N."/>
            <person name="Hagos B."/>
            <person name="Hall J."/>
            <person name="Henson C."/>
            <person name="Hollinger A."/>
            <person name="Honan T."/>
            <person name="Huard M.D."/>
            <person name="Hughes L."/>
            <person name="Hurhula B."/>
            <person name="Husby M.E."/>
            <person name="Kamat A."/>
            <person name="Kanga B."/>
            <person name="Kashin S."/>
            <person name="Khazanovich D."/>
            <person name="Kisner P."/>
            <person name="Lance K."/>
            <person name="Lara M."/>
            <person name="Lee W."/>
            <person name="Lennon N."/>
            <person name="Letendre F."/>
            <person name="LeVine R."/>
            <person name="Lipovsky A."/>
            <person name="Liu X."/>
            <person name="Liu J."/>
            <person name="Liu S."/>
            <person name="Lokyitsang T."/>
            <person name="Lokyitsang Y."/>
            <person name="Lubonja R."/>
            <person name="Lui A."/>
            <person name="MacDonald P."/>
            <person name="Magnisalis V."/>
            <person name="Maru K."/>
            <person name="Matthews C."/>
            <person name="McCusker W."/>
            <person name="McDonough S."/>
            <person name="Mehta T."/>
            <person name="Meldrim J."/>
            <person name="Meneus L."/>
            <person name="Mihai O."/>
            <person name="Mihalev A."/>
            <person name="Mihova T."/>
            <person name="Mittelman R."/>
            <person name="Mlenga V."/>
            <person name="Montmayeur A."/>
            <person name="Mulrain L."/>
            <person name="Navidi A."/>
            <person name="Naylor J."/>
            <person name="Negash T."/>
            <person name="Nguyen T."/>
            <person name="Nguyen N."/>
            <person name="Nicol R."/>
            <person name="Norbu C."/>
            <person name="Norbu N."/>
            <person name="Novod N."/>
            <person name="O'Neill B."/>
            <person name="Osman S."/>
            <person name="Markiewicz E."/>
            <person name="Oyono O.L."/>
            <person name="Patti C."/>
            <person name="Phunkhang P."/>
            <person name="Pierre F."/>
            <person name="Priest M."/>
            <person name="Raghuraman S."/>
            <person name="Rege F."/>
            <person name="Reyes R."/>
            <person name="Rise C."/>
            <person name="Rogov P."/>
            <person name="Ross K."/>
            <person name="Ryan E."/>
            <person name="Settipalli S."/>
            <person name="Shea T."/>
            <person name="Sherpa N."/>
            <person name="Shi L."/>
            <person name="Shih D."/>
            <person name="Sparrow T."/>
            <person name="Spaulding J."/>
            <person name="Stalker J."/>
            <person name="Stange-Thomann N."/>
            <person name="Stavropoulos S."/>
            <person name="Stone C."/>
            <person name="Strader C."/>
            <person name="Tesfaye S."/>
            <person name="Thomson T."/>
            <person name="Thoulutsang Y."/>
            <person name="Thoulutsang D."/>
            <person name="Topham K."/>
            <person name="Topping I."/>
            <person name="Tsamla T."/>
            <person name="Vassiliev H."/>
            <person name="Vo A."/>
            <person name="Wangchuk T."/>
            <person name="Wangdi T."/>
            <person name="Weiand M."/>
            <person name="Wilkinson J."/>
            <person name="Wilson A."/>
            <person name="Yadav S."/>
            <person name="Young G."/>
            <person name="Yu Q."/>
            <person name="Zembek L."/>
            <person name="Zhong D."/>
            <person name="Zimmer A."/>
            <person name="Zwirko Z."/>
            <person name="Jaffe D.B."/>
            <person name="Alvarez P."/>
            <person name="Brockman W."/>
            <person name="Butler J."/>
            <person name="Chin C."/>
            <person name="Gnerre S."/>
            <person name="MacCallum I."/>
            <person name="Graves J.A."/>
            <person name="Ponting C.P."/>
            <person name="Breen M."/>
            <person name="Samollow P.B."/>
            <person name="Lander E.S."/>
            <person name="Lindblad-Toh K."/>
        </authorList>
    </citation>
    <scope>NUCLEOTIDE SEQUENCE [LARGE SCALE GENOMIC DNA]</scope>
</reference>
<dbReference type="FunCoup" id="F6XR43">
    <property type="interactions" value="648"/>
</dbReference>
<dbReference type="SUPFAM" id="SSF81321">
    <property type="entry name" value="Family A G protein-coupled receptor-like"/>
    <property type="match status" value="1"/>
</dbReference>
<dbReference type="GO" id="GO:0004930">
    <property type="term" value="F:G protein-coupled receptor activity"/>
    <property type="evidence" value="ECO:0000318"/>
    <property type="project" value="GO_Central"/>
</dbReference>
<keyword evidence="10" id="KW-0807">Transducer</keyword>
<dbReference type="OrthoDB" id="9435792at2759"/>
<keyword evidence="5" id="KW-0297">G-protein coupled receptor</keyword>
<evidence type="ECO:0000256" key="13">
    <source>
        <dbReference type="SAM" id="Phobius"/>
    </source>
</evidence>
<organism evidence="15 16">
    <name type="scientific">Monodelphis domestica</name>
    <name type="common">Gray short-tailed opossum</name>
    <dbReference type="NCBI Taxonomy" id="13616"/>
    <lineage>
        <taxon>Eukaryota</taxon>
        <taxon>Metazoa</taxon>
        <taxon>Chordata</taxon>
        <taxon>Craniata</taxon>
        <taxon>Vertebrata</taxon>
        <taxon>Euteleostomi</taxon>
        <taxon>Mammalia</taxon>
        <taxon>Metatheria</taxon>
        <taxon>Didelphimorphia</taxon>
        <taxon>Didelphidae</taxon>
        <taxon>Monodelphis</taxon>
    </lineage>
</organism>
<evidence type="ECO:0000313" key="16">
    <source>
        <dbReference type="Proteomes" id="UP000002280"/>
    </source>
</evidence>
<evidence type="ECO:0000256" key="11">
    <source>
        <dbReference type="ARBA" id="ARBA00056731"/>
    </source>
</evidence>
<reference evidence="15" key="2">
    <citation type="submission" date="2025-08" db="UniProtKB">
        <authorList>
            <consortium name="Ensembl"/>
        </authorList>
    </citation>
    <scope>IDENTIFICATION</scope>
</reference>
<dbReference type="GO" id="GO:0007186">
    <property type="term" value="P:G protein-coupled receptor signaling pathway"/>
    <property type="evidence" value="ECO:0000318"/>
    <property type="project" value="GO_Central"/>
</dbReference>
<comment type="function">
    <text evidence="11">Putative receptor for purines coupled to G-proteins.</text>
</comment>
<dbReference type="InParanoid" id="F6XR43"/>
<evidence type="ECO:0000256" key="3">
    <source>
        <dbReference type="ARBA" id="ARBA00022692"/>
    </source>
</evidence>
<dbReference type="Gene3D" id="1.20.1070.10">
    <property type="entry name" value="Rhodopsin 7-helix transmembrane proteins"/>
    <property type="match status" value="1"/>
</dbReference>
<feature type="transmembrane region" description="Helical" evidence="13">
    <location>
        <begin position="186"/>
        <end position="209"/>
    </location>
</feature>
<evidence type="ECO:0000256" key="7">
    <source>
        <dbReference type="ARBA" id="ARBA00023157"/>
    </source>
</evidence>
<dbReference type="KEGG" id="mdo:100020369"/>
<dbReference type="PANTHER" id="PTHR24232:SF6">
    <property type="entry name" value="PURINERGIC RECEPTOR P2Y, G-PROTEIN COUPLED 10B"/>
    <property type="match status" value="1"/>
</dbReference>
<protein>
    <recommendedName>
        <fullName evidence="12">Putative P2Y purinoceptor 10</fullName>
    </recommendedName>
</protein>
<dbReference type="eggNOG" id="ENOG502QTX2">
    <property type="taxonomic scope" value="Eukaryota"/>
</dbReference>
<evidence type="ECO:0000259" key="14">
    <source>
        <dbReference type="PROSITE" id="PS50262"/>
    </source>
</evidence>
<feature type="transmembrane region" description="Helical" evidence="13">
    <location>
        <begin position="103"/>
        <end position="124"/>
    </location>
</feature>
<keyword evidence="3 13" id="KW-0812">Transmembrane</keyword>
<evidence type="ECO:0000256" key="12">
    <source>
        <dbReference type="ARBA" id="ARBA00073510"/>
    </source>
</evidence>
<dbReference type="GeneTree" id="ENSGT01040000240444"/>
<feature type="transmembrane region" description="Helical" evidence="13">
    <location>
        <begin position="59"/>
        <end position="83"/>
    </location>
</feature>
<dbReference type="GO" id="GO:0005886">
    <property type="term" value="C:plasma membrane"/>
    <property type="evidence" value="ECO:0000318"/>
    <property type="project" value="GO_Central"/>
</dbReference>
<evidence type="ECO:0000256" key="4">
    <source>
        <dbReference type="ARBA" id="ARBA00022989"/>
    </source>
</evidence>
<keyword evidence="4 13" id="KW-1133">Transmembrane helix</keyword>
<feature type="transmembrane region" description="Helical" evidence="13">
    <location>
        <begin position="24"/>
        <end position="47"/>
    </location>
</feature>
<evidence type="ECO:0000256" key="5">
    <source>
        <dbReference type="ARBA" id="ARBA00023040"/>
    </source>
</evidence>
<evidence type="ECO:0000256" key="10">
    <source>
        <dbReference type="ARBA" id="ARBA00023224"/>
    </source>
</evidence>
<accession>F6XR43</accession>
<evidence type="ECO:0000256" key="6">
    <source>
        <dbReference type="ARBA" id="ARBA00023136"/>
    </source>
</evidence>
<gene>
    <name evidence="15" type="primary">P2RY10</name>
</gene>
<dbReference type="Bgee" id="ENSMODG00000004214">
    <property type="expression patterns" value="Expressed in skeleton of lower jaw and 13 other cell types or tissues"/>
</dbReference>
<evidence type="ECO:0000256" key="1">
    <source>
        <dbReference type="ARBA" id="ARBA00004651"/>
    </source>
</evidence>
<evidence type="ECO:0000256" key="8">
    <source>
        <dbReference type="ARBA" id="ARBA00023170"/>
    </source>
</evidence>
<feature type="transmembrane region" description="Helical" evidence="13">
    <location>
        <begin position="271"/>
        <end position="298"/>
    </location>
</feature>
<keyword evidence="8" id="KW-0675">Receptor</keyword>
<dbReference type="OMA" id="DPQMSFQ"/>
<dbReference type="HOGENOM" id="CLU_009579_8_2_1"/>
<dbReference type="Pfam" id="PF00001">
    <property type="entry name" value="7tm_1"/>
    <property type="match status" value="1"/>
</dbReference>
<feature type="transmembrane region" description="Helical" evidence="13">
    <location>
        <begin position="230"/>
        <end position="251"/>
    </location>
</feature>
<dbReference type="InterPro" id="IPR017452">
    <property type="entry name" value="GPCR_Rhodpsn_7TM"/>
</dbReference>
<dbReference type="AlphaFoldDB" id="F6XR43"/>
<proteinExistence type="predicted"/>
<sequence length="348" mass="40262">MFKMEGNGTEVKCNDLHLAFQYPLYAITYIVIFIPGLLANGAGLWVLCRFISKKNKAIIFMINLAIADFAHVLSLPLRIYYYINHQWPFPRSLCLFCFYLKYLNMYASICFLTCISLQRCYFLLKPFKARHWKRRYDVAISAIIWVTVGAACLPLPAMRSASLANNSSEICFADLAVQHISMTTSIAMITVAELGGFVIPIGVITFCTWKMMKSLQDYQTPHSNNNEKDKAFRMVLICAMVFFVCFTPYHINFPIFMMLKQGLFSSCSFMKIILCFHIISLCIASINCCLDPLVYYFMTAEFRDHLSRRSFVNILSRFTPRHKNFGFNRRQDELQTITFELLGDFKSF</sequence>
<keyword evidence="6 13" id="KW-0472">Membrane</keyword>
<dbReference type="FunFam" id="1.20.1070.10:FF:000146">
    <property type="entry name" value="putative P2Y purinoceptor 10 isoform X1"/>
    <property type="match status" value="1"/>
</dbReference>
<keyword evidence="16" id="KW-1185">Reference proteome</keyword>
<reference evidence="15" key="3">
    <citation type="submission" date="2025-09" db="UniProtKB">
        <authorList>
            <consortium name="Ensembl"/>
        </authorList>
    </citation>
    <scope>IDENTIFICATION</scope>
</reference>
<comment type="subcellular location">
    <subcellularLocation>
        <location evidence="1">Cell membrane</location>
        <topology evidence="1">Multi-pass membrane protein</topology>
    </subcellularLocation>
</comment>
<evidence type="ECO:0000256" key="9">
    <source>
        <dbReference type="ARBA" id="ARBA00023180"/>
    </source>
</evidence>